<dbReference type="EMBL" id="JBAHYK010000470">
    <property type="protein sequence ID" value="KAL0573740.1"/>
    <property type="molecule type" value="Genomic_DNA"/>
</dbReference>
<evidence type="ECO:0000313" key="5">
    <source>
        <dbReference type="Proteomes" id="UP001465976"/>
    </source>
</evidence>
<name>A0ABR3FEK6_9AGAR</name>
<dbReference type="SUPFAM" id="SSF52540">
    <property type="entry name" value="P-loop containing nucleoside triphosphate hydrolases"/>
    <property type="match status" value="2"/>
</dbReference>
<comment type="similarity">
    <text evidence="1">Belongs to the helicase family. RecQ subfamily.</text>
</comment>
<comment type="caution">
    <text evidence="4">The sequence shown here is derived from an EMBL/GenBank/DDBJ whole genome shotgun (WGS) entry which is preliminary data.</text>
</comment>
<feature type="region of interest" description="Disordered" evidence="2">
    <location>
        <begin position="483"/>
        <end position="507"/>
    </location>
</feature>
<reference evidence="4 5" key="1">
    <citation type="submission" date="2024-02" db="EMBL/GenBank/DDBJ databases">
        <title>A draft genome for the cacao thread blight pathogen Marasmius crinis-equi.</title>
        <authorList>
            <person name="Cohen S.P."/>
            <person name="Baruah I.K."/>
            <person name="Amoako-Attah I."/>
            <person name="Bukari Y."/>
            <person name="Meinhardt L.W."/>
            <person name="Bailey B.A."/>
        </authorList>
    </citation>
    <scope>NUCLEOTIDE SEQUENCE [LARGE SCALE GENOMIC DNA]</scope>
    <source>
        <strain evidence="4 5">GH-76</strain>
    </source>
</reference>
<accession>A0ABR3FEK6</accession>
<proteinExistence type="inferred from homology"/>
<dbReference type="PANTHER" id="PTHR13710">
    <property type="entry name" value="DNA HELICASE RECQ FAMILY MEMBER"/>
    <property type="match status" value="1"/>
</dbReference>
<dbReference type="InterPro" id="IPR027417">
    <property type="entry name" value="P-loop_NTPase"/>
</dbReference>
<feature type="compositionally biased region" description="Polar residues" evidence="2">
    <location>
        <begin position="483"/>
        <end position="494"/>
    </location>
</feature>
<evidence type="ECO:0000313" key="4">
    <source>
        <dbReference type="EMBL" id="KAL0573740.1"/>
    </source>
</evidence>
<dbReference type="Pfam" id="PF00270">
    <property type="entry name" value="DEAD"/>
    <property type="match status" value="1"/>
</dbReference>
<dbReference type="SMART" id="SM00487">
    <property type="entry name" value="DEXDc"/>
    <property type="match status" value="1"/>
</dbReference>
<dbReference type="PROSITE" id="PS51192">
    <property type="entry name" value="HELICASE_ATP_BIND_1"/>
    <property type="match status" value="1"/>
</dbReference>
<dbReference type="InterPro" id="IPR011545">
    <property type="entry name" value="DEAD/DEAH_box_helicase_dom"/>
</dbReference>
<organism evidence="4 5">
    <name type="scientific">Marasmius crinis-equi</name>
    <dbReference type="NCBI Taxonomy" id="585013"/>
    <lineage>
        <taxon>Eukaryota</taxon>
        <taxon>Fungi</taxon>
        <taxon>Dikarya</taxon>
        <taxon>Basidiomycota</taxon>
        <taxon>Agaricomycotina</taxon>
        <taxon>Agaricomycetes</taxon>
        <taxon>Agaricomycetidae</taxon>
        <taxon>Agaricales</taxon>
        <taxon>Marasmiineae</taxon>
        <taxon>Marasmiaceae</taxon>
        <taxon>Marasmius</taxon>
    </lineage>
</organism>
<dbReference type="InterPro" id="IPR014001">
    <property type="entry name" value="Helicase_ATP-bd"/>
</dbReference>
<dbReference type="Gene3D" id="3.40.50.300">
    <property type="entry name" value="P-loop containing nucleotide triphosphate hydrolases"/>
    <property type="match status" value="1"/>
</dbReference>
<feature type="compositionally biased region" description="Basic and acidic residues" evidence="2">
    <location>
        <begin position="693"/>
        <end position="711"/>
    </location>
</feature>
<evidence type="ECO:0000256" key="1">
    <source>
        <dbReference type="ARBA" id="ARBA00005446"/>
    </source>
</evidence>
<feature type="domain" description="Helicase ATP-binding" evidence="3">
    <location>
        <begin position="39"/>
        <end position="219"/>
    </location>
</feature>
<evidence type="ECO:0000256" key="2">
    <source>
        <dbReference type="SAM" id="MobiDB-lite"/>
    </source>
</evidence>
<gene>
    <name evidence="4" type="ORF">V5O48_008216</name>
</gene>
<dbReference type="Proteomes" id="UP001465976">
    <property type="component" value="Unassembled WGS sequence"/>
</dbReference>
<dbReference type="PANTHER" id="PTHR13710:SF120">
    <property type="entry name" value="BIFUNCTIONAL 3'-5' EXONUCLEASE_ATP-DEPENDENT HELICASE WRN"/>
    <property type="match status" value="1"/>
</dbReference>
<evidence type="ECO:0000259" key="3">
    <source>
        <dbReference type="PROSITE" id="PS51192"/>
    </source>
</evidence>
<feature type="compositionally biased region" description="Low complexity" evidence="2">
    <location>
        <begin position="679"/>
        <end position="692"/>
    </location>
</feature>
<sequence length="711" mass="79677">MPNNYPFRSPSGGNVLDKIVEKLVPQWPTGLKPFQRESILRILDQQQLLCITATGDGKSALFAIPILVHLEIGRNKDAYPRMSVPVRQKPVGIVVTPTKGLANNIVRELEQFKISGFAYTHDNIASAVRQGRRIVDEITECKFQIVCVDPEHLCEPEWWKILNSSKFRSNIVFGCAEECHLIDEWGLTFRPAFRNIGTVLTGRLPSSAARFAITATLQPGPPTESICTSLGFRGASFHLTRRSNARPNTKIILHTLTSPMNGSSFPQLLLYLNDRRKTIIHAETILLGYHIFLYLLSCLPAHENALERIQMYNSLAPDGYNEETVELINDDPRMQIVIATQAFTNGMHANKLVDSICVKTAKTQDGSEQQGDRVCRKENTVGRRIILATPTELKQAKNIAHGFPDDMDLASGFPRKAKQSDMDPAKAYFLTETICRMACINRIYQNPPFETSFIDCIAAVRPQPCDLCCMCYHVPDDPRPVLQSANPDLSSFSHSPPPGRAKTSRGLSKKHIESLNTALTAFDNTLWLEERSNIPHRNFPRSAYFPKSLIKTIISKFSTLKSYKDLEMILLSASWRFRESQGRKLFGVLSTFKKTVSRSRKRKHQLKAKESSDSEDLMDVDDRVESAASLQGSSQMPTGRKRAAVEAGLDEDVERLITGEESVVQSKPNRACRAKRKPAASAAETSAAYKPAYRTDARSRRVRRGAEDEID</sequence>
<protein>
    <recommendedName>
        <fullName evidence="3">Helicase ATP-binding domain-containing protein</fullName>
    </recommendedName>
</protein>
<feature type="compositionally biased region" description="Polar residues" evidence="2">
    <location>
        <begin position="628"/>
        <end position="637"/>
    </location>
</feature>
<keyword evidence="5" id="KW-1185">Reference proteome</keyword>
<feature type="region of interest" description="Disordered" evidence="2">
    <location>
        <begin position="659"/>
        <end position="711"/>
    </location>
</feature>
<feature type="region of interest" description="Disordered" evidence="2">
    <location>
        <begin position="625"/>
        <end position="645"/>
    </location>
</feature>